<gene>
    <name evidence="2" type="ORF">RchiOBHm_Chr6g0270621</name>
</gene>
<proteinExistence type="predicted"/>
<evidence type="ECO:0000313" key="2">
    <source>
        <dbReference type="EMBL" id="PRQ24279.1"/>
    </source>
</evidence>
<reference evidence="2 3" key="1">
    <citation type="journal article" date="2018" name="Nat. Genet.">
        <title>The Rosa genome provides new insights in the design of modern roses.</title>
        <authorList>
            <person name="Bendahmane M."/>
        </authorList>
    </citation>
    <scope>NUCLEOTIDE SEQUENCE [LARGE SCALE GENOMIC DNA]</scope>
    <source>
        <strain evidence="3">cv. Old Blush</strain>
    </source>
</reference>
<organism evidence="2 3">
    <name type="scientific">Rosa chinensis</name>
    <name type="common">China rose</name>
    <dbReference type="NCBI Taxonomy" id="74649"/>
    <lineage>
        <taxon>Eukaryota</taxon>
        <taxon>Viridiplantae</taxon>
        <taxon>Streptophyta</taxon>
        <taxon>Embryophyta</taxon>
        <taxon>Tracheophyta</taxon>
        <taxon>Spermatophyta</taxon>
        <taxon>Magnoliopsida</taxon>
        <taxon>eudicotyledons</taxon>
        <taxon>Gunneridae</taxon>
        <taxon>Pentapetalae</taxon>
        <taxon>rosids</taxon>
        <taxon>fabids</taxon>
        <taxon>Rosales</taxon>
        <taxon>Rosaceae</taxon>
        <taxon>Rosoideae</taxon>
        <taxon>Rosoideae incertae sedis</taxon>
        <taxon>Rosa</taxon>
    </lineage>
</organism>
<dbReference type="AlphaFoldDB" id="A0A2P6PQR2"/>
<keyword evidence="3" id="KW-1185">Reference proteome</keyword>
<dbReference type="Proteomes" id="UP000238479">
    <property type="component" value="Chromosome 6"/>
</dbReference>
<comment type="caution">
    <text evidence="2">The sequence shown here is derived from an EMBL/GenBank/DDBJ whole genome shotgun (WGS) entry which is preliminary data.</text>
</comment>
<dbReference type="EMBL" id="PDCK01000044">
    <property type="protein sequence ID" value="PRQ24279.1"/>
    <property type="molecule type" value="Genomic_DNA"/>
</dbReference>
<feature type="transmembrane region" description="Helical" evidence="1">
    <location>
        <begin position="14"/>
        <end position="33"/>
    </location>
</feature>
<keyword evidence="1" id="KW-1133">Transmembrane helix</keyword>
<accession>A0A2P6PQR2</accession>
<name>A0A2P6PQR2_ROSCH</name>
<keyword evidence="1" id="KW-0472">Membrane</keyword>
<sequence>MIYLCYEPSYHRCIVGLICCWYIMGLVRSYLMLMSTCLFKREFRGFFLLNVLGGLVNHIIYVTDGD</sequence>
<protein>
    <submittedName>
        <fullName evidence="2">Uncharacterized protein</fullName>
    </submittedName>
</protein>
<feature type="transmembrane region" description="Helical" evidence="1">
    <location>
        <begin position="45"/>
        <end position="63"/>
    </location>
</feature>
<evidence type="ECO:0000313" key="3">
    <source>
        <dbReference type="Proteomes" id="UP000238479"/>
    </source>
</evidence>
<dbReference type="Gramene" id="PRQ24279">
    <property type="protein sequence ID" value="PRQ24279"/>
    <property type="gene ID" value="RchiOBHm_Chr6g0270621"/>
</dbReference>
<evidence type="ECO:0000256" key="1">
    <source>
        <dbReference type="SAM" id="Phobius"/>
    </source>
</evidence>
<keyword evidence="1" id="KW-0812">Transmembrane</keyword>